<dbReference type="RefSeq" id="WP_378263524.1">
    <property type="nucleotide sequence ID" value="NZ_JBHSIT010000014.1"/>
</dbReference>
<proteinExistence type="predicted"/>
<protein>
    <submittedName>
        <fullName evidence="1">Uncharacterized protein</fullName>
    </submittedName>
</protein>
<evidence type="ECO:0000313" key="2">
    <source>
        <dbReference type="Proteomes" id="UP001595872"/>
    </source>
</evidence>
<name>A0ABV9U8X9_9ACTN</name>
<sequence>MSNDVIALLRDEPDEEAIIAALAAVGPDVGVTALGEGGALEVRDEGGRSLLLVEAPILVRVRGELERVLGPEVAHVEPPVWWVEVQGNEQVANSDIAAMRFAGELSLRTGGSIWPADPAFVDRAGFGAGDA</sequence>
<organism evidence="1 2">
    <name type="scientific">Actinomadura gamaensis</name>
    <dbReference type="NCBI Taxonomy" id="1763541"/>
    <lineage>
        <taxon>Bacteria</taxon>
        <taxon>Bacillati</taxon>
        <taxon>Actinomycetota</taxon>
        <taxon>Actinomycetes</taxon>
        <taxon>Streptosporangiales</taxon>
        <taxon>Thermomonosporaceae</taxon>
        <taxon>Actinomadura</taxon>
    </lineage>
</organism>
<reference evidence="2" key="1">
    <citation type="journal article" date="2019" name="Int. J. Syst. Evol. Microbiol.">
        <title>The Global Catalogue of Microorganisms (GCM) 10K type strain sequencing project: providing services to taxonomists for standard genome sequencing and annotation.</title>
        <authorList>
            <consortium name="The Broad Institute Genomics Platform"/>
            <consortium name="The Broad Institute Genome Sequencing Center for Infectious Disease"/>
            <person name="Wu L."/>
            <person name="Ma J."/>
        </authorList>
    </citation>
    <scope>NUCLEOTIDE SEQUENCE [LARGE SCALE GENOMIC DNA]</scope>
    <source>
        <strain evidence="2">KLKA75</strain>
    </source>
</reference>
<evidence type="ECO:0000313" key="1">
    <source>
        <dbReference type="EMBL" id="MFC4913023.1"/>
    </source>
</evidence>
<keyword evidence="2" id="KW-1185">Reference proteome</keyword>
<dbReference type="Proteomes" id="UP001595872">
    <property type="component" value="Unassembled WGS sequence"/>
</dbReference>
<gene>
    <name evidence="1" type="ORF">ACFPCY_37390</name>
</gene>
<accession>A0ABV9U8X9</accession>
<dbReference type="EMBL" id="JBHSIT010000014">
    <property type="protein sequence ID" value="MFC4913023.1"/>
    <property type="molecule type" value="Genomic_DNA"/>
</dbReference>
<comment type="caution">
    <text evidence="1">The sequence shown here is derived from an EMBL/GenBank/DDBJ whole genome shotgun (WGS) entry which is preliminary data.</text>
</comment>